<dbReference type="Proteomes" id="UP000006565">
    <property type="component" value="Chromosome"/>
</dbReference>
<dbReference type="GeneID" id="9743751"/>
<dbReference type="STRING" id="679926.Mpet_1285"/>
<name>E1RE82_METP4</name>
<organism evidence="2 3">
    <name type="scientific">Methanolacinia petrolearia (strain DSM 11571 / OCM 486 / SEBR 4847)</name>
    <name type="common">Methanoplanus petrolearius</name>
    <dbReference type="NCBI Taxonomy" id="679926"/>
    <lineage>
        <taxon>Archaea</taxon>
        <taxon>Methanobacteriati</taxon>
        <taxon>Methanobacteriota</taxon>
        <taxon>Stenosarchaea group</taxon>
        <taxon>Methanomicrobia</taxon>
        <taxon>Methanomicrobiales</taxon>
        <taxon>Methanomicrobiaceae</taxon>
        <taxon>Methanolacinia</taxon>
    </lineage>
</organism>
<dbReference type="Pfam" id="PF10120">
    <property type="entry name" value="ThiN"/>
    <property type="match status" value="1"/>
</dbReference>
<dbReference type="PANTHER" id="PTHR40730:SF5">
    <property type="entry name" value="HTH CRO_C1-TYPE DOMAIN-CONTAINING PROTEIN"/>
    <property type="match status" value="1"/>
</dbReference>
<dbReference type="SUPFAM" id="SSF53639">
    <property type="entry name" value="AraD/HMP-PK domain-like"/>
    <property type="match status" value="1"/>
</dbReference>
<dbReference type="KEGG" id="mpi:Mpet_1285"/>
<proteinExistence type="predicted"/>
<feature type="domain" description="Thiamine-phosphate synthase ThiN" evidence="1">
    <location>
        <begin position="13"/>
        <end position="173"/>
    </location>
</feature>
<gene>
    <name evidence="2" type="ordered locus">Mpet_1285</name>
</gene>
<dbReference type="PANTHER" id="PTHR40730">
    <property type="entry name" value="TRANSCRIPTIONAL REGULATOR PROTEIN-LIKE PROTEIN"/>
    <property type="match status" value="1"/>
</dbReference>
<dbReference type="GO" id="GO:0016301">
    <property type="term" value="F:kinase activity"/>
    <property type="evidence" value="ECO:0007669"/>
    <property type="project" value="UniProtKB-KW"/>
</dbReference>
<evidence type="ECO:0000313" key="2">
    <source>
        <dbReference type="EMBL" id="ADN36045.1"/>
    </source>
</evidence>
<keyword evidence="3" id="KW-1185">Reference proteome</keyword>
<protein>
    <submittedName>
        <fullName evidence="2">Phosphomethylpyrimidine kinase</fullName>
    </submittedName>
</protein>
<dbReference type="EMBL" id="CP002117">
    <property type="protein sequence ID" value="ADN36045.1"/>
    <property type="molecule type" value="Genomic_DNA"/>
</dbReference>
<dbReference type="InterPro" id="IPR019293">
    <property type="entry name" value="ThiN"/>
</dbReference>
<dbReference type="eggNOG" id="arCOG00021">
    <property type="taxonomic scope" value="Archaea"/>
</dbReference>
<dbReference type="AlphaFoldDB" id="E1RE82"/>
<reference evidence="2 3" key="1">
    <citation type="journal article" date="2010" name="Stand. Genomic Sci.">
        <title>Complete genome sequence of Methanoplanus petrolearius type strain (SEBR 4847).</title>
        <authorList>
            <person name="Brambilla E."/>
            <person name="Djao O.D."/>
            <person name="Daligault H."/>
            <person name="Lapidus A."/>
            <person name="Lucas S."/>
            <person name="Hammon N."/>
            <person name="Nolan M."/>
            <person name="Tice H."/>
            <person name="Cheng J.F."/>
            <person name="Han C."/>
            <person name="Tapia R."/>
            <person name="Goodwin L."/>
            <person name="Pitluck S."/>
            <person name="Liolios K."/>
            <person name="Ivanova N."/>
            <person name="Mavromatis K."/>
            <person name="Mikhailova N."/>
            <person name="Pati A."/>
            <person name="Chen A."/>
            <person name="Palaniappan K."/>
            <person name="Land M."/>
            <person name="Hauser L."/>
            <person name="Chang Y.J."/>
            <person name="Jeffries C.D."/>
            <person name="Rohde M."/>
            <person name="Spring S."/>
            <person name="Sikorski J."/>
            <person name="Goker M."/>
            <person name="Woyke T."/>
            <person name="Bristow J."/>
            <person name="Eisen J.A."/>
            <person name="Markowitz V."/>
            <person name="Hugenholtz P."/>
            <person name="Kyrpides N.C."/>
            <person name="Klenk H.P."/>
        </authorList>
    </citation>
    <scope>NUCLEOTIDE SEQUENCE [LARGE SCALE GENOMIC DNA]</scope>
    <source>
        <strain evidence="3">DSM 11571 / OCM 486 / SEBR 4847</strain>
    </source>
</reference>
<sequence>MGPDGKEKVIEAVQKAVGKISEYMNPQLIPEVGMNIGFAISDATSVSDVAAVEGRIVRKGDAVFPVGDVKMGASDHVARIIITAMKYDPEMRAAANVRYSDAILKVLEDMPLEIRSFDRGREPAGVSTMDWGVASCCSEDDVPDVIYDLGAVGKEPMIRILGEDPASVVNNILMLSERINDKIL</sequence>
<dbReference type="RefSeq" id="WP_013329222.1">
    <property type="nucleotide sequence ID" value="NC_014507.1"/>
</dbReference>
<evidence type="ECO:0000259" key="1">
    <source>
        <dbReference type="Pfam" id="PF10120"/>
    </source>
</evidence>
<dbReference type="HOGENOM" id="CLU_105304_0_0_2"/>
<dbReference type="Gene3D" id="3.40.225.10">
    <property type="entry name" value="Class II aldolase/adducin N-terminal domain"/>
    <property type="match status" value="1"/>
</dbReference>
<dbReference type="OrthoDB" id="26806at2157"/>
<keyword evidence="2" id="KW-0808">Transferase</keyword>
<keyword evidence="2" id="KW-0418">Kinase</keyword>
<evidence type="ECO:0000313" key="3">
    <source>
        <dbReference type="Proteomes" id="UP000006565"/>
    </source>
</evidence>
<accession>E1RE82</accession>
<dbReference type="InterPro" id="IPR036409">
    <property type="entry name" value="Aldolase_II/adducin_N_sf"/>
</dbReference>